<evidence type="ECO:0000313" key="1">
    <source>
        <dbReference type="EMBL" id="MBD2865799.1"/>
    </source>
</evidence>
<dbReference type="EMBL" id="JACXJA010000047">
    <property type="protein sequence ID" value="MBD2865799.1"/>
    <property type="molecule type" value="Genomic_DNA"/>
</dbReference>
<dbReference type="Proteomes" id="UP000639396">
    <property type="component" value="Unassembled WGS sequence"/>
</dbReference>
<accession>A0A927CD05</accession>
<dbReference type="NCBIfam" id="TIGR04223">
    <property type="entry name" value="quorum_AgrD"/>
    <property type="match status" value="1"/>
</dbReference>
<protein>
    <submittedName>
        <fullName evidence="1">Cyclic lactone autoinducer peptide</fullName>
    </submittedName>
</protein>
<dbReference type="AlphaFoldDB" id="A0A927CD05"/>
<gene>
    <name evidence="1" type="ORF">IDH45_27840</name>
</gene>
<keyword evidence="2" id="KW-1185">Reference proteome</keyword>
<sequence>MRSIIARGVSFVLERISVYFVQTASPAVTHRPEVPEQLK</sequence>
<reference evidence="1" key="1">
    <citation type="submission" date="2020-09" db="EMBL/GenBank/DDBJ databases">
        <title>A novel bacterium of genus Paenibacillus, isolated from South China Sea.</title>
        <authorList>
            <person name="Huang H."/>
            <person name="Mo K."/>
            <person name="Hu Y."/>
        </authorList>
    </citation>
    <scope>NUCLEOTIDE SEQUENCE</scope>
    <source>
        <strain evidence="1">IB182363</strain>
    </source>
</reference>
<comment type="caution">
    <text evidence="1">The sequence shown here is derived from an EMBL/GenBank/DDBJ whole genome shotgun (WGS) entry which is preliminary data.</text>
</comment>
<organism evidence="1 2">
    <name type="scientific">Paenibacillus oceani</name>
    <dbReference type="NCBI Taxonomy" id="2772510"/>
    <lineage>
        <taxon>Bacteria</taxon>
        <taxon>Bacillati</taxon>
        <taxon>Bacillota</taxon>
        <taxon>Bacilli</taxon>
        <taxon>Bacillales</taxon>
        <taxon>Paenibacillaceae</taxon>
        <taxon>Paenibacillus</taxon>
    </lineage>
</organism>
<name>A0A927CD05_9BACL</name>
<dbReference type="InterPro" id="IPR009229">
    <property type="entry name" value="AgrD"/>
</dbReference>
<proteinExistence type="predicted"/>
<evidence type="ECO:0000313" key="2">
    <source>
        <dbReference type="Proteomes" id="UP000639396"/>
    </source>
</evidence>